<feature type="domain" description="BioF2-like acetyltransferase" evidence="1">
    <location>
        <begin position="150"/>
        <end position="290"/>
    </location>
</feature>
<dbReference type="Proteomes" id="UP000321523">
    <property type="component" value="Unassembled WGS sequence"/>
</dbReference>
<protein>
    <recommendedName>
        <fullName evidence="1">BioF2-like acetyltransferase domain-containing protein</fullName>
    </recommendedName>
</protein>
<dbReference type="Pfam" id="PF13480">
    <property type="entry name" value="Acetyltransf_6"/>
    <property type="match status" value="1"/>
</dbReference>
<reference evidence="2 3" key="1">
    <citation type="submission" date="2019-07" db="EMBL/GenBank/DDBJ databases">
        <title>Whole genome shotgun sequence of Skermanella aerolata NBRC 106429.</title>
        <authorList>
            <person name="Hosoyama A."/>
            <person name="Uohara A."/>
            <person name="Ohji S."/>
            <person name="Ichikawa N."/>
        </authorList>
    </citation>
    <scope>NUCLEOTIDE SEQUENCE [LARGE SCALE GENOMIC DNA]</scope>
    <source>
        <strain evidence="2 3">NBRC 106429</strain>
    </source>
</reference>
<proteinExistence type="predicted"/>
<evidence type="ECO:0000259" key="1">
    <source>
        <dbReference type="Pfam" id="PF13480"/>
    </source>
</evidence>
<dbReference type="RefSeq" id="WP_052830768.1">
    <property type="nucleotide sequence ID" value="NZ_BJYZ01000002.1"/>
</dbReference>
<dbReference type="EMBL" id="BJYZ01000002">
    <property type="protein sequence ID" value="GEO36133.1"/>
    <property type="molecule type" value="Genomic_DNA"/>
</dbReference>
<dbReference type="InterPro" id="IPR016181">
    <property type="entry name" value="Acyl_CoA_acyltransferase"/>
</dbReference>
<dbReference type="InterPro" id="IPR038740">
    <property type="entry name" value="BioF2-like_GNAT_dom"/>
</dbReference>
<dbReference type="Gene3D" id="3.40.630.30">
    <property type="match status" value="1"/>
</dbReference>
<dbReference type="AlphaFoldDB" id="A0A512DI45"/>
<sequence length="332" mass="38177">MTLSCSHFYDTADWYRVFEETCLDPGDVVRIEHLDGGHILPIRERPDAVGPLRGRRMEWLGNYYSCRYAPLLTSPDAASDVAEWGREIRRGKPRPSLLVFAAMDRPSAGFDALWNGLGRAGYLVEATEDFGNWYLEPAGDFARYWAERNSRLRNTVERKERALFRAHGARVEILESPADTTRAIDLYQRVHAESWKEPEPYSNFIPSLIATGFGAGAVRIGVLMVDEEPVAAQLWIVWNRHATIFKLSYAERFARFSPGSILTRHMMRDAFDRGGLVEIDFGCGDDPYKREWLPERRQRWVLTAYDPLSLTGAGHTIRRYLPRLLRRRLLGR</sequence>
<evidence type="ECO:0000313" key="3">
    <source>
        <dbReference type="Proteomes" id="UP000321523"/>
    </source>
</evidence>
<comment type="caution">
    <text evidence="2">The sequence shown here is derived from an EMBL/GenBank/DDBJ whole genome shotgun (WGS) entry which is preliminary data.</text>
</comment>
<gene>
    <name evidence="2" type="ORF">SAE02_02810</name>
</gene>
<dbReference type="OrthoDB" id="8334427at2"/>
<evidence type="ECO:0000313" key="2">
    <source>
        <dbReference type="EMBL" id="GEO36133.1"/>
    </source>
</evidence>
<organism evidence="2 3">
    <name type="scientific">Skermanella aerolata</name>
    <dbReference type="NCBI Taxonomy" id="393310"/>
    <lineage>
        <taxon>Bacteria</taxon>
        <taxon>Pseudomonadati</taxon>
        <taxon>Pseudomonadota</taxon>
        <taxon>Alphaproteobacteria</taxon>
        <taxon>Rhodospirillales</taxon>
        <taxon>Azospirillaceae</taxon>
        <taxon>Skermanella</taxon>
    </lineage>
</organism>
<name>A0A512DI45_9PROT</name>
<keyword evidence="3" id="KW-1185">Reference proteome</keyword>
<accession>A0A512DI45</accession>
<dbReference type="SUPFAM" id="SSF55729">
    <property type="entry name" value="Acyl-CoA N-acyltransferases (Nat)"/>
    <property type="match status" value="1"/>
</dbReference>